<dbReference type="OrthoDB" id="4347at2759"/>
<evidence type="ECO:0000313" key="3">
    <source>
        <dbReference type="Proteomes" id="UP000193920"/>
    </source>
</evidence>
<dbReference type="PANTHER" id="PTHR28110">
    <property type="entry name" value="TRANSMEMBRANE PROTEIN"/>
    <property type="match status" value="1"/>
</dbReference>
<comment type="caution">
    <text evidence="2">The sequence shown here is derived from an EMBL/GenBank/DDBJ whole genome shotgun (WGS) entry which is preliminary data.</text>
</comment>
<dbReference type="PANTHER" id="PTHR28110:SF1">
    <property type="entry name" value="TRANSMEMBRANE PROTEIN"/>
    <property type="match status" value="1"/>
</dbReference>
<keyword evidence="1" id="KW-0812">Transmembrane</keyword>
<evidence type="ECO:0000313" key="2">
    <source>
        <dbReference type="EMBL" id="ORY81730.1"/>
    </source>
</evidence>
<gene>
    <name evidence="2" type="ORF">LY90DRAFT_664265</name>
</gene>
<feature type="transmembrane region" description="Helical" evidence="1">
    <location>
        <begin position="48"/>
        <end position="66"/>
    </location>
</feature>
<dbReference type="Proteomes" id="UP000193920">
    <property type="component" value="Unassembled WGS sequence"/>
</dbReference>
<accession>A0A1Y2FCS4</accession>
<sequence>MGYYHDKKFKFSFKGKEKEKELPQYHENYYSRNISNWVIIKHYLRRSYIYIIFIILIIIICSYGYLPNKSNDNSLNEKFIQKLDKIIYNYYKNTTIPEIEDHLIIVAGHAISKTVTEIPTKIKDWNIKPFQTEEINTFLTHIATGILIAKYNKNSSIIFSGGQTQNIAGPLTEGQTYWYIANSMNWLNEKGIRKRATTEEFAKDSYENLLYSICRYHEFTGKYPKFITMVTYPFKHYRFNNLHRETLKYPEDKFQFVGITFNLVNSQNATSKIFPNKITDIPKDVPEFELKHSITNFQKDPHGCKGILKQKRIDRNPFNRFPSYTTSCPELKEIINYCIENKISNEIQWENL</sequence>
<evidence type="ECO:0008006" key="4">
    <source>
        <dbReference type="Google" id="ProtNLM"/>
    </source>
</evidence>
<keyword evidence="1" id="KW-1133">Transmembrane helix</keyword>
<dbReference type="EMBL" id="MCOG01000010">
    <property type="protein sequence ID" value="ORY81730.1"/>
    <property type="molecule type" value="Genomic_DNA"/>
</dbReference>
<proteinExistence type="predicted"/>
<evidence type="ECO:0000256" key="1">
    <source>
        <dbReference type="SAM" id="Phobius"/>
    </source>
</evidence>
<reference evidence="2 3" key="1">
    <citation type="submission" date="2016-08" db="EMBL/GenBank/DDBJ databases">
        <title>A Parts List for Fungal Cellulosomes Revealed by Comparative Genomics.</title>
        <authorList>
            <consortium name="DOE Joint Genome Institute"/>
            <person name="Haitjema C.H."/>
            <person name="Gilmore S.P."/>
            <person name="Henske J.K."/>
            <person name="Solomon K.V."/>
            <person name="De Groot R."/>
            <person name="Kuo A."/>
            <person name="Mondo S.J."/>
            <person name="Salamov A.A."/>
            <person name="Labutti K."/>
            <person name="Zhao Z."/>
            <person name="Chiniquy J."/>
            <person name="Barry K."/>
            <person name="Brewer H.M."/>
            <person name="Purvine S.O."/>
            <person name="Wright A.T."/>
            <person name="Boxma B."/>
            <person name="Van Alen T."/>
            <person name="Hackstein J.H."/>
            <person name="Baker S.E."/>
            <person name="Grigoriev I.V."/>
            <person name="O'Malley M.A."/>
        </authorList>
    </citation>
    <scope>NUCLEOTIDE SEQUENCE [LARGE SCALE GENOMIC DNA]</scope>
    <source>
        <strain evidence="2 3">G1</strain>
    </source>
</reference>
<keyword evidence="1" id="KW-0472">Membrane</keyword>
<name>A0A1Y2FCS4_9FUNG</name>
<dbReference type="GO" id="GO:0005737">
    <property type="term" value="C:cytoplasm"/>
    <property type="evidence" value="ECO:0007669"/>
    <property type="project" value="TreeGrafter"/>
</dbReference>
<dbReference type="STRING" id="1754190.A0A1Y2FCS4"/>
<protein>
    <recommendedName>
        <fullName evidence="4">DUF218 domain-containing protein</fullName>
    </recommendedName>
</protein>
<dbReference type="InterPro" id="IPR055323">
    <property type="entry name" value="C57A10.07/YOR238W"/>
</dbReference>
<keyword evidence="3" id="KW-1185">Reference proteome</keyword>
<dbReference type="AlphaFoldDB" id="A0A1Y2FCS4"/>
<organism evidence="2 3">
    <name type="scientific">Neocallimastix californiae</name>
    <dbReference type="NCBI Taxonomy" id="1754190"/>
    <lineage>
        <taxon>Eukaryota</taxon>
        <taxon>Fungi</taxon>
        <taxon>Fungi incertae sedis</taxon>
        <taxon>Chytridiomycota</taxon>
        <taxon>Chytridiomycota incertae sedis</taxon>
        <taxon>Neocallimastigomycetes</taxon>
        <taxon>Neocallimastigales</taxon>
        <taxon>Neocallimastigaceae</taxon>
        <taxon>Neocallimastix</taxon>
    </lineage>
</organism>